<evidence type="ECO:0000256" key="1">
    <source>
        <dbReference type="SAM" id="SignalP"/>
    </source>
</evidence>
<reference evidence="2 3" key="1">
    <citation type="submission" date="2017-07" db="EMBL/GenBank/DDBJ databases">
        <title>Leptospira spp. isolated from tropical soils.</title>
        <authorList>
            <person name="Thibeaux R."/>
            <person name="Iraola G."/>
            <person name="Ferres I."/>
            <person name="Bierque E."/>
            <person name="Girault D."/>
            <person name="Soupe-Gilbert M.-E."/>
            <person name="Picardeau M."/>
            <person name="Goarant C."/>
        </authorList>
    </citation>
    <scope>NUCLEOTIDE SEQUENCE [LARGE SCALE GENOMIC DNA]</scope>
    <source>
        <strain evidence="2 3">FH2-C-A2</strain>
    </source>
</reference>
<proteinExistence type="predicted"/>
<evidence type="ECO:0000313" key="3">
    <source>
        <dbReference type="Proteomes" id="UP000231912"/>
    </source>
</evidence>
<keyword evidence="1" id="KW-0732">Signal</keyword>
<protein>
    <recommendedName>
        <fullName evidence="4">DUF3131 domain-containing protein</fullName>
    </recommendedName>
</protein>
<comment type="caution">
    <text evidence="2">The sequence shown here is derived from an EMBL/GenBank/DDBJ whole genome shotgun (WGS) entry which is preliminary data.</text>
</comment>
<evidence type="ECO:0008006" key="4">
    <source>
        <dbReference type="Google" id="ProtNLM"/>
    </source>
</evidence>
<organism evidence="2 3">
    <name type="scientific">Leptospira wolffii</name>
    <dbReference type="NCBI Taxonomy" id="409998"/>
    <lineage>
        <taxon>Bacteria</taxon>
        <taxon>Pseudomonadati</taxon>
        <taxon>Spirochaetota</taxon>
        <taxon>Spirochaetia</taxon>
        <taxon>Leptospirales</taxon>
        <taxon>Leptospiraceae</taxon>
        <taxon>Leptospira</taxon>
    </lineage>
</organism>
<dbReference type="RefSeq" id="WP_100759103.1">
    <property type="nucleotide sequence ID" value="NZ_NPDT01000004.1"/>
</dbReference>
<dbReference type="Proteomes" id="UP000231912">
    <property type="component" value="Unassembled WGS sequence"/>
</dbReference>
<feature type="signal peptide" evidence="1">
    <location>
        <begin position="1"/>
        <end position="22"/>
    </location>
</feature>
<dbReference type="EMBL" id="NPDT01000004">
    <property type="protein sequence ID" value="PJZ65648.1"/>
    <property type="molecule type" value="Genomic_DNA"/>
</dbReference>
<name>A0A2M9ZB62_9LEPT</name>
<evidence type="ECO:0000313" key="2">
    <source>
        <dbReference type="EMBL" id="PJZ65648.1"/>
    </source>
</evidence>
<sequence length="745" mass="84152">MRIRIPILIFVCTVLSGNVLYAQSDSGIFSWASQVWQSLDFTSQKFPYSQVPGQEFSGTQANQNVKKYWNLRNRLRNDFLLFSTEKGGCLPMEEVKLLGDLRIGKWGDSTIKLGWYLGVLGSELHLLSRSDSYPSFGEATDLQNAMRELFCAFIALERLDRFGEQSIWEFHPIYLSKFPGTEGYRWPDTPGFFIRDDMTVRVMEQLRLNGGESDSENWYGNERYPTPPYNREMSQDQVVHLLLGLSIIKHLVPENYAYQGMNFKSQARSYARKLVDYVYDSRKVSLELFGVPIGSTSLSWMIENPVSPKVNWFGSCPACVGWFDPFHPLDPDHIGLVTRGQDARFFAMGFQQAGKWITDKDWYVSPAQIVSWSALSEVGAMSTPDNSHMTMGLAAIGNSWGEITPDVLMTQASQHDFYLYPLLNAVLHPENQISAGLETKILSLLESVPWSGTGTIGFQGGWSSENRFIRRKEDHDKIPTGYITQSHGLDFLLLHNLFYISKPNHFFGVTQNEQPAYIPDLSVPNWEIPPSYKLPPIGYAIQETPVIHNTCTLASNAEVPIRIEWEDPYGKRDTVRIELESQPSSGNGIVFSTGTKNKFLYKGKFWGQWWWEDSVRFKLTDEDENSTSINLLVSYPGSMAAAPDIGAVGAPTRVVVNGWFAGIPLYGTIEMEFQVYSMDPNCVPPQPAPWLITGTRNTVAFPISPLRFRAIVGWTIFALHGNASVNLQAATNVGTTQTKEIWIEW</sequence>
<accession>A0A2M9ZB62</accession>
<feature type="chain" id="PRO_5014611885" description="DUF3131 domain-containing protein" evidence="1">
    <location>
        <begin position="23"/>
        <end position="745"/>
    </location>
</feature>
<gene>
    <name evidence="2" type="ORF">CH371_12020</name>
</gene>
<dbReference type="AlphaFoldDB" id="A0A2M9ZB62"/>